<dbReference type="InterPro" id="IPR042490">
    <property type="entry name" value="Thio_Ohase/BAAT_N"/>
</dbReference>
<evidence type="ECO:0000256" key="1">
    <source>
        <dbReference type="ARBA" id="ARBA00006538"/>
    </source>
</evidence>
<dbReference type="GO" id="GO:0006631">
    <property type="term" value="P:fatty acid metabolic process"/>
    <property type="evidence" value="ECO:0007669"/>
    <property type="project" value="TreeGrafter"/>
</dbReference>
<feature type="active site" description="Charge relay system" evidence="2">
    <location>
        <position position="397"/>
    </location>
</feature>
<feature type="region of interest" description="Disordered" evidence="3">
    <location>
        <begin position="29"/>
        <end position="54"/>
    </location>
</feature>
<feature type="compositionally biased region" description="Basic and acidic residues" evidence="3">
    <location>
        <begin position="34"/>
        <end position="43"/>
    </location>
</feature>
<dbReference type="Gene3D" id="3.40.50.1820">
    <property type="entry name" value="alpha/beta hydrolase"/>
    <property type="match status" value="1"/>
</dbReference>
<dbReference type="InterPro" id="IPR029058">
    <property type="entry name" value="AB_hydrolase_fold"/>
</dbReference>
<evidence type="ECO:0000256" key="3">
    <source>
        <dbReference type="SAM" id="MobiDB-lite"/>
    </source>
</evidence>
<dbReference type="GO" id="GO:0047617">
    <property type="term" value="F:fatty acyl-CoA hydrolase activity"/>
    <property type="evidence" value="ECO:0007669"/>
    <property type="project" value="TreeGrafter"/>
</dbReference>
<feature type="domain" description="Acyl-CoA thioester hydrolase/bile acid-CoA amino acid N-acetyltransferase" evidence="4">
    <location>
        <begin position="63"/>
        <end position="164"/>
    </location>
</feature>
<evidence type="ECO:0000259" key="4">
    <source>
        <dbReference type="Pfam" id="PF04775"/>
    </source>
</evidence>
<organism evidence="6 7">
    <name type="scientific">Iamia majanohamensis</name>
    <dbReference type="NCBI Taxonomy" id="467976"/>
    <lineage>
        <taxon>Bacteria</taxon>
        <taxon>Bacillati</taxon>
        <taxon>Actinomycetota</taxon>
        <taxon>Acidimicrobiia</taxon>
        <taxon>Acidimicrobiales</taxon>
        <taxon>Iamiaceae</taxon>
        <taxon>Iamia</taxon>
    </lineage>
</organism>
<dbReference type="PANTHER" id="PTHR10824:SF4">
    <property type="entry name" value="ACYL-COENZYME A THIOESTERASE 1-LIKE"/>
    <property type="match status" value="1"/>
</dbReference>
<dbReference type="PIRSF" id="PIRSF016521">
    <property type="entry name" value="Acyl-CoA_hydro"/>
    <property type="match status" value="1"/>
</dbReference>
<dbReference type="InterPro" id="IPR006862">
    <property type="entry name" value="Thio_Ohase/aa_AcTrfase"/>
</dbReference>
<protein>
    <submittedName>
        <fullName evidence="6">Acyl-CoA thioester hydrolase/BAAT C-terminal domain-containing protein</fullName>
    </submittedName>
</protein>
<accession>A0AAE9YAS7</accession>
<feature type="domain" description="BAAT/Acyl-CoA thioester hydrolase C-terminal" evidence="5">
    <location>
        <begin position="250"/>
        <end position="410"/>
    </location>
</feature>
<sequence length="438" mass="44590">MVRRAAERQRGGGRVGPAILVALLVGGSACSSGEDGRAAVDEGERPEEEVTLSVTPARSRLTEPLVFEVGGLEAGAEVTLEVRSTDSQGTGWSSTTTHRADDTGAVDLDGSPDAEPDPMAPISSMQPVDPGSAPSPYLWSGEPQAFTVAVRVDGEEAASTVVERGVPLGVLADTTTIADEGFSGQLYLSPDGVEVEAPALVLLGGSDGGLPGPLTAATLAAEGHPVLTVAYFQGPIGDDPDLPPTLADVPLEPIADAVTWLADRPEVGAAEVWTMGVSRGSEAALLVASAFPDRVAGAVALVPSNVALCGFPDCSRPAWTLDGAPVPYTTQLDQPSPTDTPGAVIPVERIDGPVLGVCGGADEVWDSCAFAEAIDARLEAEGHPDAHEVIAAPEAGHAIGGLVPYEPVPAEGPEVAAVQAAKARVWPEVLAFLDAHGS</sequence>
<gene>
    <name evidence="6" type="ORF">PO878_13845</name>
</gene>
<evidence type="ECO:0000313" key="6">
    <source>
        <dbReference type="EMBL" id="WCO65582.1"/>
    </source>
</evidence>
<evidence type="ECO:0000259" key="5">
    <source>
        <dbReference type="Pfam" id="PF08840"/>
    </source>
</evidence>
<dbReference type="GO" id="GO:0006637">
    <property type="term" value="P:acyl-CoA metabolic process"/>
    <property type="evidence" value="ECO:0007669"/>
    <property type="project" value="InterPro"/>
</dbReference>
<keyword evidence="6" id="KW-0378">Hydrolase</keyword>
<feature type="compositionally biased region" description="Polar residues" evidence="3">
    <location>
        <begin position="85"/>
        <end position="97"/>
    </location>
</feature>
<dbReference type="InterPro" id="IPR016662">
    <property type="entry name" value="Acyl-CoA_thioEstase_long-chain"/>
</dbReference>
<dbReference type="PROSITE" id="PS51257">
    <property type="entry name" value="PROKAR_LIPOPROTEIN"/>
    <property type="match status" value="1"/>
</dbReference>
<keyword evidence="7" id="KW-1185">Reference proteome</keyword>
<dbReference type="Gene3D" id="2.60.40.2240">
    <property type="entry name" value="Acyl-CoA thioester hydrolase/BAAT N-terminal domain"/>
    <property type="match status" value="1"/>
</dbReference>
<reference evidence="6" key="1">
    <citation type="submission" date="2023-01" db="EMBL/GenBank/DDBJ databases">
        <title>The diversity of Class Acidimicrobiia in South China Sea sediment environments and the proposal of Iamia marina sp. nov., a novel species of the genus Iamia.</title>
        <authorList>
            <person name="He Y."/>
            <person name="Tian X."/>
        </authorList>
    </citation>
    <scope>NUCLEOTIDE SEQUENCE</scope>
    <source>
        <strain evidence="6">DSM 19957</strain>
    </source>
</reference>
<name>A0AAE9YAS7_9ACTN</name>
<dbReference type="SUPFAM" id="SSF53474">
    <property type="entry name" value="alpha/beta-Hydrolases"/>
    <property type="match status" value="1"/>
</dbReference>
<feature type="active site" description="Charge relay system" evidence="2">
    <location>
        <position position="278"/>
    </location>
</feature>
<dbReference type="Pfam" id="PF08840">
    <property type="entry name" value="BAAT_C"/>
    <property type="match status" value="1"/>
</dbReference>
<dbReference type="Proteomes" id="UP001216390">
    <property type="component" value="Chromosome"/>
</dbReference>
<dbReference type="KEGG" id="ima:PO878_13845"/>
<comment type="similarity">
    <text evidence="1">Belongs to the C/M/P thioester hydrolase family.</text>
</comment>
<evidence type="ECO:0000313" key="7">
    <source>
        <dbReference type="Proteomes" id="UP001216390"/>
    </source>
</evidence>
<dbReference type="RefSeq" id="WP_272735109.1">
    <property type="nucleotide sequence ID" value="NZ_CP116942.1"/>
</dbReference>
<feature type="active site" description="Charge relay system" evidence="2">
    <location>
        <position position="362"/>
    </location>
</feature>
<evidence type="ECO:0000256" key="2">
    <source>
        <dbReference type="PIRSR" id="PIRSR016521-1"/>
    </source>
</evidence>
<proteinExistence type="inferred from homology"/>
<dbReference type="EMBL" id="CP116942">
    <property type="protein sequence ID" value="WCO65582.1"/>
    <property type="molecule type" value="Genomic_DNA"/>
</dbReference>
<dbReference type="InterPro" id="IPR014940">
    <property type="entry name" value="BAAT_C"/>
</dbReference>
<feature type="region of interest" description="Disordered" evidence="3">
    <location>
        <begin position="83"/>
        <end position="118"/>
    </location>
</feature>
<dbReference type="Pfam" id="PF04775">
    <property type="entry name" value="Bile_Hydr_Trans"/>
    <property type="match status" value="1"/>
</dbReference>
<dbReference type="AlphaFoldDB" id="A0AAE9YAS7"/>
<dbReference type="PANTHER" id="PTHR10824">
    <property type="entry name" value="ACYL-COENZYME A THIOESTERASE-RELATED"/>
    <property type="match status" value="1"/>
</dbReference>